<dbReference type="InterPro" id="IPR016032">
    <property type="entry name" value="Sig_transdc_resp-reg_C-effctor"/>
</dbReference>
<feature type="domain" description="HTH luxR-type" evidence="1">
    <location>
        <begin position="107"/>
        <end position="172"/>
    </location>
</feature>
<dbReference type="AlphaFoldDB" id="A0A9R1C9Q3"/>
<dbReference type="RefSeq" id="WP_223929190.1">
    <property type="nucleotide sequence ID" value="NZ_BPTU01000001.1"/>
</dbReference>
<dbReference type="GO" id="GO:0006352">
    <property type="term" value="P:DNA-templated transcription initiation"/>
    <property type="evidence" value="ECO:0007669"/>
    <property type="project" value="InterPro"/>
</dbReference>
<dbReference type="GO" id="GO:0016987">
    <property type="term" value="F:sigma factor activity"/>
    <property type="evidence" value="ECO:0007669"/>
    <property type="project" value="InterPro"/>
</dbReference>
<gene>
    <name evidence="2" type="ORF">PRLR5076_14550</name>
</gene>
<dbReference type="Pfam" id="PF08281">
    <property type="entry name" value="Sigma70_r4_2"/>
    <property type="match status" value="1"/>
</dbReference>
<keyword evidence="3" id="KW-1185">Reference proteome</keyword>
<comment type="caution">
    <text evidence="2">The sequence shown here is derived from an EMBL/GenBank/DDBJ whole genome shotgun (WGS) entry which is preliminary data.</text>
</comment>
<name>A0A9R1C9Q3_9BACT</name>
<evidence type="ECO:0000313" key="3">
    <source>
        <dbReference type="Proteomes" id="UP000825483"/>
    </source>
</evidence>
<evidence type="ECO:0000313" key="2">
    <source>
        <dbReference type="EMBL" id="GJG58604.1"/>
    </source>
</evidence>
<proteinExistence type="predicted"/>
<evidence type="ECO:0000259" key="1">
    <source>
        <dbReference type="PROSITE" id="PS50043"/>
    </source>
</evidence>
<dbReference type="EMBL" id="BPUB01000001">
    <property type="protein sequence ID" value="GJG58604.1"/>
    <property type="molecule type" value="Genomic_DNA"/>
</dbReference>
<accession>A0A9R1C9Q3</accession>
<dbReference type="GO" id="GO:0003677">
    <property type="term" value="F:DNA binding"/>
    <property type="evidence" value="ECO:0007669"/>
    <property type="project" value="InterPro"/>
</dbReference>
<dbReference type="Proteomes" id="UP000825483">
    <property type="component" value="Unassembled WGS sequence"/>
</dbReference>
<dbReference type="Gene3D" id="1.10.10.10">
    <property type="entry name" value="Winged helix-like DNA-binding domain superfamily/Winged helix DNA-binding domain"/>
    <property type="match status" value="1"/>
</dbReference>
<sequence length="175" mass="20585">MEELEFYTSPEGQVYYKKDGHDPKRLTKFSEVVEPLITIIRNRFPECYARLATLYKEHATQMVDRFVRCNFGEHDLLTNDIEHDILNFEEVRCPLRGICKDEHVICKPKSLVRLSKGEQEVVKLYLNGCTLDNISQQLHKNRNTVKTQLLRVRDKLGVKNCREIIRVMRLGGYML</sequence>
<protein>
    <submittedName>
        <fullName evidence="2">Helix-turn-helix transcriptional regulator</fullName>
    </submittedName>
</protein>
<reference evidence="2" key="1">
    <citation type="journal article" date="2022" name="Int. J. Syst. Evol. Microbiol.">
        <title>Prevotella lacticifex sp. nov., isolated from the rumen of cows.</title>
        <authorList>
            <person name="Shinkai T."/>
            <person name="Ikeyama N."/>
            <person name="Kumagai M."/>
            <person name="Ohmori H."/>
            <person name="Sakamoto M."/>
            <person name="Ohkuma M."/>
            <person name="Mitsumori M."/>
        </authorList>
    </citation>
    <scope>NUCLEOTIDE SEQUENCE</scope>
    <source>
        <strain evidence="2">R5076</strain>
    </source>
</reference>
<dbReference type="SMART" id="SM00421">
    <property type="entry name" value="HTH_LUXR"/>
    <property type="match status" value="1"/>
</dbReference>
<dbReference type="PROSITE" id="PS50043">
    <property type="entry name" value="HTH_LUXR_2"/>
    <property type="match status" value="1"/>
</dbReference>
<dbReference type="GeneID" id="72467359"/>
<dbReference type="SUPFAM" id="SSF46894">
    <property type="entry name" value="C-terminal effector domain of the bipartite response regulators"/>
    <property type="match status" value="1"/>
</dbReference>
<dbReference type="InterPro" id="IPR013249">
    <property type="entry name" value="RNA_pol_sigma70_r4_t2"/>
</dbReference>
<dbReference type="InterPro" id="IPR000792">
    <property type="entry name" value="Tscrpt_reg_LuxR_C"/>
</dbReference>
<organism evidence="2 3">
    <name type="scientific">Prevotella lacticifex</name>
    <dbReference type="NCBI Taxonomy" id="2854755"/>
    <lineage>
        <taxon>Bacteria</taxon>
        <taxon>Pseudomonadati</taxon>
        <taxon>Bacteroidota</taxon>
        <taxon>Bacteroidia</taxon>
        <taxon>Bacteroidales</taxon>
        <taxon>Prevotellaceae</taxon>
        <taxon>Prevotella</taxon>
    </lineage>
</organism>
<dbReference type="InterPro" id="IPR036388">
    <property type="entry name" value="WH-like_DNA-bd_sf"/>
</dbReference>